<keyword evidence="2" id="KW-1185">Reference proteome</keyword>
<dbReference type="RefSeq" id="XP_001317057.1">
    <property type="nucleotide sequence ID" value="XM_001317022.1"/>
</dbReference>
<organism evidence="1 2">
    <name type="scientific">Trichomonas vaginalis (strain ATCC PRA-98 / G3)</name>
    <dbReference type="NCBI Taxonomy" id="412133"/>
    <lineage>
        <taxon>Eukaryota</taxon>
        <taxon>Metamonada</taxon>
        <taxon>Parabasalia</taxon>
        <taxon>Trichomonadida</taxon>
        <taxon>Trichomonadidae</taxon>
        <taxon>Trichomonas</taxon>
    </lineage>
</organism>
<protein>
    <submittedName>
        <fullName evidence="1">Uncharacterized protein</fullName>
    </submittedName>
</protein>
<evidence type="ECO:0000313" key="1">
    <source>
        <dbReference type="EMBL" id="EAY04834.1"/>
    </source>
</evidence>
<accession>A2ER81</accession>
<evidence type="ECO:0000313" key="2">
    <source>
        <dbReference type="Proteomes" id="UP000001542"/>
    </source>
</evidence>
<dbReference type="EMBL" id="DS113464">
    <property type="protein sequence ID" value="EAY04834.1"/>
    <property type="molecule type" value="Genomic_DNA"/>
</dbReference>
<dbReference type="VEuPathDB" id="TrichDB:TVAGG3_0411210"/>
<name>A2ER81_TRIV3</name>
<reference evidence="1" key="1">
    <citation type="submission" date="2006-10" db="EMBL/GenBank/DDBJ databases">
        <authorList>
            <person name="Amadeo P."/>
            <person name="Zhao Q."/>
            <person name="Wortman J."/>
            <person name="Fraser-Liggett C."/>
            <person name="Carlton J."/>
        </authorList>
    </citation>
    <scope>NUCLEOTIDE SEQUENCE</scope>
    <source>
        <strain evidence="1">G3</strain>
    </source>
</reference>
<dbReference type="InParanoid" id="A2ER81"/>
<gene>
    <name evidence="1" type="ORF">TVAG_226470</name>
</gene>
<dbReference type="Proteomes" id="UP000001542">
    <property type="component" value="Unassembled WGS sequence"/>
</dbReference>
<sequence>MKSNTPIPKSSLKKKLYNVAQFHKRCKDNDICVINSTAILDPRLEREERKISNENIKFFSGAQGIPYKFIAENEIWMIKGNNSGALFVKNFKDLDLFIQKSLKNEIEFKPFSYYKPADKLGEDL</sequence>
<reference evidence="1" key="2">
    <citation type="journal article" date="2007" name="Science">
        <title>Draft genome sequence of the sexually transmitted pathogen Trichomonas vaginalis.</title>
        <authorList>
            <person name="Carlton J.M."/>
            <person name="Hirt R.P."/>
            <person name="Silva J.C."/>
            <person name="Delcher A.L."/>
            <person name="Schatz M."/>
            <person name="Zhao Q."/>
            <person name="Wortman J.R."/>
            <person name="Bidwell S.L."/>
            <person name="Alsmark U.C.M."/>
            <person name="Besteiro S."/>
            <person name="Sicheritz-Ponten T."/>
            <person name="Noel C.J."/>
            <person name="Dacks J.B."/>
            <person name="Foster P.G."/>
            <person name="Simillion C."/>
            <person name="Van de Peer Y."/>
            <person name="Miranda-Saavedra D."/>
            <person name="Barton G.J."/>
            <person name="Westrop G.D."/>
            <person name="Mueller S."/>
            <person name="Dessi D."/>
            <person name="Fiori P.L."/>
            <person name="Ren Q."/>
            <person name="Paulsen I."/>
            <person name="Zhang H."/>
            <person name="Bastida-Corcuera F.D."/>
            <person name="Simoes-Barbosa A."/>
            <person name="Brown M.T."/>
            <person name="Hayes R.D."/>
            <person name="Mukherjee M."/>
            <person name="Okumura C.Y."/>
            <person name="Schneider R."/>
            <person name="Smith A.J."/>
            <person name="Vanacova S."/>
            <person name="Villalvazo M."/>
            <person name="Haas B.J."/>
            <person name="Pertea M."/>
            <person name="Feldblyum T.V."/>
            <person name="Utterback T.R."/>
            <person name="Shu C.L."/>
            <person name="Osoegawa K."/>
            <person name="de Jong P.J."/>
            <person name="Hrdy I."/>
            <person name="Horvathova L."/>
            <person name="Zubacova Z."/>
            <person name="Dolezal P."/>
            <person name="Malik S.B."/>
            <person name="Logsdon J.M. Jr."/>
            <person name="Henze K."/>
            <person name="Gupta A."/>
            <person name="Wang C.C."/>
            <person name="Dunne R.L."/>
            <person name="Upcroft J.A."/>
            <person name="Upcroft P."/>
            <person name="White O."/>
            <person name="Salzberg S.L."/>
            <person name="Tang P."/>
            <person name="Chiu C.-H."/>
            <person name="Lee Y.-S."/>
            <person name="Embley T.M."/>
            <person name="Coombs G.H."/>
            <person name="Mottram J.C."/>
            <person name="Tachezy J."/>
            <person name="Fraser-Liggett C.M."/>
            <person name="Johnson P.J."/>
        </authorList>
    </citation>
    <scope>NUCLEOTIDE SEQUENCE [LARGE SCALE GENOMIC DNA]</scope>
    <source>
        <strain evidence="1">G3</strain>
    </source>
</reference>
<dbReference type="AlphaFoldDB" id="A2ER81"/>
<proteinExistence type="predicted"/>
<dbReference type="VEuPathDB" id="TrichDB:TVAG_226470"/>
<dbReference type="KEGG" id="tva:4762699"/>